<protein>
    <submittedName>
        <fullName evidence="2">DUF4908 domain-containing protein</fullName>
    </submittedName>
</protein>
<sequence>MIRPTVERMGPGGCAATLMLALAGLTIATPAAAQSKHNLRDALFGDRAAAEARKAPPPPVARYVSDGGGAFVLDRATSTTLLKFENSSEVWVLSPHAGPRGDVIYKNELGEPVLRATKLGGMTLFTPDRPAGAAAALMGRAPTIQPPAFITPNALFQRMLQAADRASRAARHRVSFETVQDARPETSVLVAECANVTAEAFERMARNGDRSLLGRIGRVLLAEGRKPGATIKDDALIVTYAAGKGLAGRPSSDRIIKVVDK</sequence>
<keyword evidence="1" id="KW-0732">Signal</keyword>
<name>A0A2T9K0J8_9CAUL</name>
<gene>
    <name evidence="2" type="ORF">DDF65_00405</name>
</gene>
<reference evidence="2 3" key="1">
    <citation type="submission" date="2018-04" db="EMBL/GenBank/DDBJ databases">
        <title>The genome sequence of Caulobacter sp. 736.</title>
        <authorList>
            <person name="Gao J."/>
            <person name="Sun J."/>
        </authorList>
    </citation>
    <scope>NUCLEOTIDE SEQUENCE [LARGE SCALE GENOMIC DNA]</scope>
    <source>
        <strain evidence="2 3">736</strain>
    </source>
</reference>
<evidence type="ECO:0000256" key="1">
    <source>
        <dbReference type="SAM" id="SignalP"/>
    </source>
</evidence>
<dbReference type="InterPro" id="IPR032591">
    <property type="entry name" value="DUF4908"/>
</dbReference>
<dbReference type="EMBL" id="QDKP01000004">
    <property type="protein sequence ID" value="PVM89464.1"/>
    <property type="molecule type" value="Genomic_DNA"/>
</dbReference>
<dbReference type="AlphaFoldDB" id="A0A2T9K0J8"/>
<accession>A0A2T9K0J8</accession>
<keyword evidence="3" id="KW-1185">Reference proteome</keyword>
<feature type="chain" id="PRO_5015508272" evidence="1">
    <location>
        <begin position="34"/>
        <end position="261"/>
    </location>
</feature>
<evidence type="ECO:0000313" key="2">
    <source>
        <dbReference type="EMBL" id="PVM89464.1"/>
    </source>
</evidence>
<dbReference type="Proteomes" id="UP000244913">
    <property type="component" value="Unassembled WGS sequence"/>
</dbReference>
<proteinExistence type="predicted"/>
<feature type="signal peptide" evidence="1">
    <location>
        <begin position="1"/>
        <end position="33"/>
    </location>
</feature>
<evidence type="ECO:0000313" key="3">
    <source>
        <dbReference type="Proteomes" id="UP000244913"/>
    </source>
</evidence>
<organism evidence="2 3">
    <name type="scientific">Caulobacter radicis</name>
    <dbReference type="NCBI Taxonomy" id="2172650"/>
    <lineage>
        <taxon>Bacteria</taxon>
        <taxon>Pseudomonadati</taxon>
        <taxon>Pseudomonadota</taxon>
        <taxon>Alphaproteobacteria</taxon>
        <taxon>Caulobacterales</taxon>
        <taxon>Caulobacteraceae</taxon>
        <taxon>Caulobacter</taxon>
    </lineage>
</organism>
<dbReference type="Pfam" id="PF16252">
    <property type="entry name" value="DUF4908"/>
    <property type="match status" value="1"/>
</dbReference>
<comment type="caution">
    <text evidence="2">The sequence shown here is derived from an EMBL/GenBank/DDBJ whole genome shotgun (WGS) entry which is preliminary data.</text>
</comment>